<organism evidence="15">
    <name type="scientific">Grus japonensis Genomoviridae sp</name>
    <dbReference type="NCBI Taxonomy" id="2814961"/>
    <lineage>
        <taxon>Viruses</taxon>
        <taxon>Monodnaviria</taxon>
        <taxon>Shotokuvirae</taxon>
        <taxon>Cressdnaviricota</taxon>
        <taxon>Repensiviricetes</taxon>
        <taxon>Geplafuvirales</taxon>
        <taxon>Genomoviridae</taxon>
    </lineage>
</organism>
<dbReference type="GO" id="GO:0046872">
    <property type="term" value="F:metal ion binding"/>
    <property type="evidence" value="ECO:0007669"/>
    <property type="project" value="UniProtKB-KW"/>
</dbReference>
<evidence type="ECO:0000256" key="8">
    <source>
        <dbReference type="ARBA" id="ARBA00022741"/>
    </source>
</evidence>
<evidence type="ECO:0000256" key="1">
    <source>
        <dbReference type="ARBA" id="ARBA00004147"/>
    </source>
</evidence>
<keyword evidence="11" id="KW-0190">Covalent protein-DNA linkage</keyword>
<keyword evidence="8" id="KW-0547">Nucleotide-binding</keyword>
<protein>
    <submittedName>
        <fullName evidence="15">Replication-associated protein</fullName>
    </submittedName>
</protein>
<evidence type="ECO:0000256" key="13">
    <source>
        <dbReference type="SAM" id="MobiDB-lite"/>
    </source>
</evidence>
<dbReference type="GO" id="GO:0006260">
    <property type="term" value="P:DNA replication"/>
    <property type="evidence" value="ECO:0007669"/>
    <property type="project" value="UniProtKB-KW"/>
</dbReference>
<evidence type="ECO:0000256" key="10">
    <source>
        <dbReference type="ARBA" id="ARBA00022801"/>
    </source>
</evidence>
<evidence type="ECO:0000256" key="5">
    <source>
        <dbReference type="ARBA" id="ARBA00022705"/>
    </source>
</evidence>
<sequence length="220" mass="25102">MPAKYKLQDEQFFLLTYPTTPEDFDGSGIIAILERLGCNYRVGRELHSDGKPHFHAMCCFDEPYSDGDARRTFTVGTRVPNIRVRRTRPERGWHYVGKHAGTKEGHYIVGEKGDCPGGDGDSNDRSSNDVWHEIILARTRQEFFDIASRLAPRQLACSFNSLVAYADWKYRPEVEEYVSPPGEFVVPEELSDWVDQNDYGTWPRSMSPSPMPSSTTWSVD</sequence>
<evidence type="ECO:0000256" key="7">
    <source>
        <dbReference type="ARBA" id="ARBA00022723"/>
    </source>
</evidence>
<dbReference type="InterPro" id="IPR022692">
    <property type="entry name" value="Gemini_AL1_REP_central"/>
</dbReference>
<feature type="compositionally biased region" description="Low complexity" evidence="13">
    <location>
        <begin position="201"/>
        <end position="220"/>
    </location>
</feature>
<reference evidence="15" key="1">
    <citation type="submission" date="2020-10" db="EMBL/GenBank/DDBJ databases">
        <title>CRESS DNA virus dark matter in the feces of wild birds.</title>
        <authorList>
            <person name="Yang S."/>
            <person name="Zhang W."/>
        </authorList>
    </citation>
    <scope>NUCLEOTIDE SEQUENCE</scope>
    <source>
        <strain evidence="15">Cra70gen3</strain>
    </source>
</reference>
<keyword evidence="5" id="KW-0235">DNA replication</keyword>
<keyword evidence="3" id="KW-0808">Transferase</keyword>
<keyword evidence="12" id="KW-0238">DNA-binding</keyword>
<dbReference type="Pfam" id="PF08283">
    <property type="entry name" value="Gemini_AL1_M"/>
    <property type="match status" value="1"/>
</dbReference>
<dbReference type="InterPro" id="IPR049912">
    <property type="entry name" value="CRESS_DNA_REP"/>
</dbReference>
<feature type="domain" description="CRESS-DNA virus Rep endonuclease" evidence="14">
    <location>
        <begin position="7"/>
        <end position="112"/>
    </location>
</feature>
<keyword evidence="7" id="KW-0479">Metal-binding</keyword>
<dbReference type="GO" id="GO:0000166">
    <property type="term" value="F:nucleotide binding"/>
    <property type="evidence" value="ECO:0007669"/>
    <property type="project" value="UniProtKB-KW"/>
</dbReference>
<keyword evidence="6" id="KW-0540">Nuclease</keyword>
<evidence type="ECO:0000256" key="9">
    <source>
        <dbReference type="ARBA" id="ARBA00022759"/>
    </source>
</evidence>
<evidence type="ECO:0000313" key="15">
    <source>
        <dbReference type="EMBL" id="QVW56474.1"/>
    </source>
</evidence>
<evidence type="ECO:0000256" key="6">
    <source>
        <dbReference type="ARBA" id="ARBA00022722"/>
    </source>
</evidence>
<evidence type="ECO:0000256" key="11">
    <source>
        <dbReference type="ARBA" id="ARBA00023124"/>
    </source>
</evidence>
<proteinExistence type="predicted"/>
<evidence type="ECO:0000256" key="2">
    <source>
        <dbReference type="ARBA" id="ARBA00022562"/>
    </source>
</evidence>
<accession>A0A8E7G1N0</accession>
<dbReference type="GO" id="GO:0003677">
    <property type="term" value="F:DNA binding"/>
    <property type="evidence" value="ECO:0007669"/>
    <property type="project" value="UniProtKB-KW"/>
</dbReference>
<keyword evidence="10" id="KW-0378">Hydrolase</keyword>
<evidence type="ECO:0000256" key="12">
    <source>
        <dbReference type="ARBA" id="ARBA00023125"/>
    </source>
</evidence>
<dbReference type="EMBL" id="MW182941">
    <property type="protein sequence ID" value="QVW56474.1"/>
    <property type="molecule type" value="Genomic_DNA"/>
</dbReference>
<comment type="subcellular location">
    <subcellularLocation>
        <location evidence="1">Host nucleus</location>
    </subcellularLocation>
</comment>
<feature type="region of interest" description="Disordered" evidence="13">
    <location>
        <begin position="200"/>
        <end position="220"/>
    </location>
</feature>
<keyword evidence="4" id="KW-0548">Nucleotidyltransferase</keyword>
<evidence type="ECO:0000256" key="3">
    <source>
        <dbReference type="ARBA" id="ARBA00022679"/>
    </source>
</evidence>
<dbReference type="GO" id="GO:0016779">
    <property type="term" value="F:nucleotidyltransferase activity"/>
    <property type="evidence" value="ECO:0007669"/>
    <property type="project" value="UniProtKB-KW"/>
</dbReference>
<evidence type="ECO:0000256" key="4">
    <source>
        <dbReference type="ARBA" id="ARBA00022695"/>
    </source>
</evidence>
<dbReference type="GO" id="GO:0042025">
    <property type="term" value="C:host cell nucleus"/>
    <property type="evidence" value="ECO:0007669"/>
    <property type="project" value="UniProtKB-SubCell"/>
</dbReference>
<dbReference type="GO" id="GO:0016888">
    <property type="term" value="F:DNA endonuclease activity, producing 5'-phosphomonoesters"/>
    <property type="evidence" value="ECO:0007669"/>
    <property type="project" value="InterPro"/>
</dbReference>
<keyword evidence="9" id="KW-0255">Endonuclease</keyword>
<evidence type="ECO:0000259" key="14">
    <source>
        <dbReference type="PROSITE" id="PS52020"/>
    </source>
</evidence>
<name>A0A8E7G1N0_9VIRU</name>
<dbReference type="PROSITE" id="PS52020">
    <property type="entry name" value="CRESS_DNA_REP"/>
    <property type="match status" value="1"/>
</dbReference>
<keyword evidence="2" id="KW-1048">Host nucleus</keyword>